<proteinExistence type="predicted"/>
<keyword evidence="5" id="KW-1185">Reference proteome</keyword>
<name>A0ABW4XTD6_9FLAO</name>
<dbReference type="InterPro" id="IPR011050">
    <property type="entry name" value="Pectin_lyase_fold/virulence"/>
</dbReference>
<evidence type="ECO:0000256" key="1">
    <source>
        <dbReference type="ARBA" id="ARBA00022723"/>
    </source>
</evidence>
<organism evidence="4 5">
    <name type="scientific">Flagellimonas iocasae</name>
    <dbReference type="NCBI Taxonomy" id="2055905"/>
    <lineage>
        <taxon>Bacteria</taxon>
        <taxon>Pseudomonadati</taxon>
        <taxon>Bacteroidota</taxon>
        <taxon>Flavobacteriia</taxon>
        <taxon>Flavobacteriales</taxon>
        <taxon>Flavobacteriaceae</taxon>
        <taxon>Flagellimonas</taxon>
    </lineage>
</organism>
<evidence type="ECO:0000256" key="3">
    <source>
        <dbReference type="SAM" id="MobiDB-lite"/>
    </source>
</evidence>
<accession>A0ABW4XTD6</accession>
<dbReference type="Proteomes" id="UP001597342">
    <property type="component" value="Unassembled WGS sequence"/>
</dbReference>
<dbReference type="Gene3D" id="2.160.20.10">
    <property type="entry name" value="Single-stranded right-handed beta-helix, Pectin lyase-like"/>
    <property type="match status" value="1"/>
</dbReference>
<keyword evidence="1" id="KW-0479">Metal-binding</keyword>
<reference evidence="5" key="1">
    <citation type="journal article" date="2019" name="Int. J. Syst. Evol. Microbiol.">
        <title>The Global Catalogue of Microorganisms (GCM) 10K type strain sequencing project: providing services to taxonomists for standard genome sequencing and annotation.</title>
        <authorList>
            <consortium name="The Broad Institute Genomics Platform"/>
            <consortium name="The Broad Institute Genome Sequencing Center for Infectious Disease"/>
            <person name="Wu L."/>
            <person name="Ma J."/>
        </authorList>
    </citation>
    <scope>NUCLEOTIDE SEQUENCE [LARGE SCALE GENOMIC DNA]</scope>
    <source>
        <strain evidence="5">JCM 3389</strain>
    </source>
</reference>
<dbReference type="EMBL" id="JBHUHU010000001">
    <property type="protein sequence ID" value="MFD2098857.1"/>
    <property type="molecule type" value="Genomic_DNA"/>
</dbReference>
<gene>
    <name evidence="4" type="ORF">ACFSJE_03665</name>
</gene>
<dbReference type="InterPro" id="IPR052063">
    <property type="entry name" value="Polysaccharide_Lyase_1"/>
</dbReference>
<sequence>MLLLFFSILTLSCSKDTDLFADVIQDQIEDPIKNPTTGEETDGNGEEPAGSFKLSDDTFVINAINETFLFDVLTNDIIPDNVEVEIVQTSTPAEGELTIGDNMLSYKPNISSDKGPGEVVTDEFTYTVMITVNGETQEREATVIVNTHYPGGDGTSQNMGPLKAFPAAFGPGSIATGGRGKTLAIVNTLDPYASLTYHAGSGGNDEYYTGGFISALQEEKVGYIVFNVSGDLHMGIGRAWYAGFKNVNNKTVFGQSAPQGGITLTERSIRFDGSTGDNHNLIFRYLRSRPIYNQDGAISSDDDRFTWGLMFYGGEDIIVDHCSVSFAQDKAMGAYIDETHASRNIGLRNLTFSHNFIQDSNTGAYVEINPNRPGDPEALVDAVSWHNNVFSSVNRTPNLAFSGRAEKINNVIHNTPSKNTSVYHSMRLNAEGNFYQRQSTTPDKVRVDVRDSNSGSPLVYTSSNVFDGRVGGISVILTGNLLENNSRMWSTLDANTLAPSSYFTSTKFNHGFPNPVSVVSADEAFNSLVRNGDVGAYKYIDDNGYVKTYRDSFDSSQLTVVLNNVDYEPKNTANWRLPNIPHNTRPSSYDTDNDGMADAWEIRRFGNLEQSYRDDYDGDGYTNIEEYMYQVDFN</sequence>
<evidence type="ECO:0000313" key="4">
    <source>
        <dbReference type="EMBL" id="MFD2098857.1"/>
    </source>
</evidence>
<keyword evidence="2" id="KW-0325">Glycoprotein</keyword>
<evidence type="ECO:0000313" key="5">
    <source>
        <dbReference type="Proteomes" id="UP001597342"/>
    </source>
</evidence>
<comment type="caution">
    <text evidence="4">The sequence shown here is derived from an EMBL/GenBank/DDBJ whole genome shotgun (WGS) entry which is preliminary data.</text>
</comment>
<dbReference type="RefSeq" id="WP_379829624.1">
    <property type="nucleotide sequence ID" value="NZ_JBHUHU010000001.1"/>
</dbReference>
<evidence type="ECO:0000256" key="2">
    <source>
        <dbReference type="ARBA" id="ARBA00023180"/>
    </source>
</evidence>
<feature type="region of interest" description="Disordered" evidence="3">
    <location>
        <begin position="31"/>
        <end position="51"/>
    </location>
</feature>
<dbReference type="PANTHER" id="PTHR42970:SF1">
    <property type="entry name" value="PECTATE LYASE C-RELATED"/>
    <property type="match status" value="1"/>
</dbReference>
<dbReference type="PANTHER" id="PTHR42970">
    <property type="entry name" value="PECTATE LYASE C-RELATED"/>
    <property type="match status" value="1"/>
</dbReference>
<dbReference type="SUPFAM" id="SSF51126">
    <property type="entry name" value="Pectin lyase-like"/>
    <property type="match status" value="1"/>
</dbReference>
<dbReference type="Pfam" id="PF17963">
    <property type="entry name" value="Big_9"/>
    <property type="match status" value="1"/>
</dbReference>
<dbReference type="InterPro" id="IPR012334">
    <property type="entry name" value="Pectin_lyas_fold"/>
</dbReference>
<protein>
    <submittedName>
        <fullName evidence="4">Ig-like domain-containing protein</fullName>
    </submittedName>
</protein>